<sequence length="116" mass="12498">MSDDGSSCGRVFSAGCFVKAPVSIGPGCGMSFAFKNFEQVAQSLRAPAVDKILIDTSCSMSYDKKKKLIVVHPQLDASSFSKGFPVWFQNLNAEGRGVVKVSKQTIWEMVPCSNGL</sequence>
<evidence type="ECO:0000313" key="2">
    <source>
        <dbReference type="Proteomes" id="UP001497382"/>
    </source>
</evidence>
<dbReference type="AlphaFoldDB" id="A0AAV2BDA8"/>
<keyword evidence="2" id="KW-1185">Reference proteome</keyword>
<proteinExistence type="predicted"/>
<protein>
    <submittedName>
        <fullName evidence="1">Uncharacterized protein</fullName>
    </submittedName>
</protein>
<gene>
    <name evidence="1" type="ORF">LARSCL_LOCUS18293</name>
</gene>
<organism evidence="1 2">
    <name type="scientific">Larinioides sclopetarius</name>
    <dbReference type="NCBI Taxonomy" id="280406"/>
    <lineage>
        <taxon>Eukaryota</taxon>
        <taxon>Metazoa</taxon>
        <taxon>Ecdysozoa</taxon>
        <taxon>Arthropoda</taxon>
        <taxon>Chelicerata</taxon>
        <taxon>Arachnida</taxon>
        <taxon>Araneae</taxon>
        <taxon>Araneomorphae</taxon>
        <taxon>Entelegynae</taxon>
        <taxon>Araneoidea</taxon>
        <taxon>Araneidae</taxon>
        <taxon>Larinioides</taxon>
    </lineage>
</organism>
<reference evidence="1 2" key="1">
    <citation type="submission" date="2024-04" db="EMBL/GenBank/DDBJ databases">
        <authorList>
            <person name="Rising A."/>
            <person name="Reimegard J."/>
            <person name="Sonavane S."/>
            <person name="Akerstrom W."/>
            <person name="Nylinder S."/>
            <person name="Hedman E."/>
            <person name="Kallberg Y."/>
        </authorList>
    </citation>
    <scope>NUCLEOTIDE SEQUENCE [LARGE SCALE GENOMIC DNA]</scope>
</reference>
<dbReference type="EMBL" id="CAXIEN010000331">
    <property type="protein sequence ID" value="CAL1293609.1"/>
    <property type="molecule type" value="Genomic_DNA"/>
</dbReference>
<accession>A0AAV2BDA8</accession>
<dbReference type="Proteomes" id="UP001497382">
    <property type="component" value="Unassembled WGS sequence"/>
</dbReference>
<comment type="caution">
    <text evidence="1">The sequence shown here is derived from an EMBL/GenBank/DDBJ whole genome shotgun (WGS) entry which is preliminary data.</text>
</comment>
<name>A0AAV2BDA8_9ARAC</name>
<evidence type="ECO:0000313" key="1">
    <source>
        <dbReference type="EMBL" id="CAL1293609.1"/>
    </source>
</evidence>